<keyword evidence="5" id="KW-1185">Reference proteome</keyword>
<name>A0AAV2N2L0_9HYME</name>
<dbReference type="SUPFAM" id="SSF49785">
    <property type="entry name" value="Galactose-binding domain-like"/>
    <property type="match status" value="2"/>
</dbReference>
<dbReference type="InterPro" id="IPR008979">
    <property type="entry name" value="Galactose-bd-like_sf"/>
</dbReference>
<dbReference type="InterPro" id="IPR015908">
    <property type="entry name" value="Allantoicase_dom"/>
</dbReference>
<evidence type="ECO:0000313" key="5">
    <source>
        <dbReference type="Proteomes" id="UP001497644"/>
    </source>
</evidence>
<dbReference type="EMBL" id="OZ034824">
    <property type="protein sequence ID" value="CAL1673498.1"/>
    <property type="molecule type" value="Genomic_DNA"/>
</dbReference>
<protein>
    <recommendedName>
        <fullName evidence="2">Allantoate amidinohydrolase</fullName>
    </recommendedName>
</protein>
<comment type="similarity">
    <text evidence="1">Belongs to the allantoicase family.</text>
</comment>
<dbReference type="InterPro" id="IPR005164">
    <property type="entry name" value="Allantoicase"/>
</dbReference>
<feature type="domain" description="Allantoicase" evidence="3">
    <location>
        <begin position="218"/>
        <end position="375"/>
    </location>
</feature>
<dbReference type="Gene3D" id="2.60.120.260">
    <property type="entry name" value="Galactose-binding domain-like"/>
    <property type="match status" value="2"/>
</dbReference>
<feature type="domain" description="Allantoicase" evidence="3">
    <location>
        <begin position="13"/>
        <end position="193"/>
    </location>
</feature>
<reference evidence="4 5" key="1">
    <citation type="submission" date="2024-04" db="EMBL/GenBank/DDBJ databases">
        <authorList>
            <consortium name="Molecular Ecology Group"/>
        </authorList>
    </citation>
    <scope>NUCLEOTIDE SEQUENCE [LARGE SCALE GENOMIC DNA]</scope>
</reference>
<evidence type="ECO:0000256" key="1">
    <source>
        <dbReference type="ARBA" id="ARBA00009242"/>
    </source>
</evidence>
<accession>A0AAV2N2L0</accession>
<dbReference type="AlphaFoldDB" id="A0AAV2N2L0"/>
<dbReference type="PANTHER" id="PTHR12045">
    <property type="entry name" value="ALLANTOICASE"/>
    <property type="match status" value="1"/>
</dbReference>
<dbReference type="Pfam" id="PF03561">
    <property type="entry name" value="Allantoicase"/>
    <property type="match status" value="2"/>
</dbReference>
<dbReference type="GO" id="GO:0000256">
    <property type="term" value="P:allantoin catabolic process"/>
    <property type="evidence" value="ECO:0007669"/>
    <property type="project" value="InterPro"/>
</dbReference>
<organism evidence="4 5">
    <name type="scientific">Lasius platythorax</name>
    <dbReference type="NCBI Taxonomy" id="488582"/>
    <lineage>
        <taxon>Eukaryota</taxon>
        <taxon>Metazoa</taxon>
        <taxon>Ecdysozoa</taxon>
        <taxon>Arthropoda</taxon>
        <taxon>Hexapoda</taxon>
        <taxon>Insecta</taxon>
        <taxon>Pterygota</taxon>
        <taxon>Neoptera</taxon>
        <taxon>Endopterygota</taxon>
        <taxon>Hymenoptera</taxon>
        <taxon>Apocrita</taxon>
        <taxon>Aculeata</taxon>
        <taxon>Formicoidea</taxon>
        <taxon>Formicidae</taxon>
        <taxon>Formicinae</taxon>
        <taxon>Lasius</taxon>
        <taxon>Lasius</taxon>
    </lineage>
</organism>
<sequence length="377" mass="42269">MTELCELSSISNGASIIFATNDYFGVAENLLKDTEPTEKGIEEMSDEQMTVTVDAWVTERKRTPGYDFAIIKLAARAEIHFICVDTAFLVDNVALQFSVQAKLLTADYDSPYFRGFRYNKLGQHATADEWSNIQHFHSETWPCLISLQSLNPGHSSMNKKVFKITMNGEDVTHLRLNIFPDGGITRLRVYGEVLEPLTPTYPLSSSNWSLDLVSKIYGGNCIAYSSCCIHTHPNNLIKPAEPTNEEDGWHTARSFLRSNIWFPGRVSTRKIDKMCGEEWAIFQLGYYGKIASIIIDTTYCIGNAPYAVQVQGISEKNSSTILLDTPSWKNIISYTTVNAGCQQVIAAQNYQDTTMVYVKLLIKPDGCISRFRVFGGI</sequence>
<proteinExistence type="inferred from homology"/>
<dbReference type="Proteomes" id="UP001497644">
    <property type="component" value="Chromosome 1"/>
</dbReference>
<evidence type="ECO:0000256" key="2">
    <source>
        <dbReference type="ARBA" id="ARBA00031078"/>
    </source>
</evidence>
<evidence type="ECO:0000259" key="3">
    <source>
        <dbReference type="Pfam" id="PF03561"/>
    </source>
</evidence>
<gene>
    <name evidence="4" type="ORF">LPLAT_LOCUS376</name>
</gene>
<evidence type="ECO:0000313" key="4">
    <source>
        <dbReference type="EMBL" id="CAL1673498.1"/>
    </source>
</evidence>
<dbReference type="GO" id="GO:0004037">
    <property type="term" value="F:allantoicase activity"/>
    <property type="evidence" value="ECO:0007669"/>
    <property type="project" value="InterPro"/>
</dbReference>
<dbReference type="PANTHER" id="PTHR12045:SF3">
    <property type="entry name" value="INACTIVE ALLANTOICASE-RELATED"/>
    <property type="match status" value="1"/>
</dbReference>